<comment type="subcellular location">
    <subcellularLocation>
        <location evidence="6">Cytoplasm</location>
    </subcellularLocation>
    <subcellularLocation>
        <location evidence="6">Nucleus</location>
        <location evidence="6">Nucleolus</location>
    </subcellularLocation>
    <text evidence="6">Shuttles between cytoplasm and nucleus/nucleolus.</text>
</comment>
<comment type="function">
    <text evidence="6">Binds to the 60S ribosomal subunit and prevents its association with the 40S ribosomal subunit to form the 80S initiation complex in the cytoplasm. May also be involved in ribosome biogenesis.</text>
</comment>
<dbReference type="FunFam" id="3.75.10.10:FF:000001">
    <property type="entry name" value="Eukaryotic translation initiation factor 6"/>
    <property type="match status" value="1"/>
</dbReference>
<evidence type="ECO:0000256" key="6">
    <source>
        <dbReference type="HAMAP-Rule" id="MF_03132"/>
    </source>
</evidence>
<comment type="similarity">
    <text evidence="6">Belongs to the eIF-6 family.</text>
</comment>
<dbReference type="SMART" id="SM00654">
    <property type="entry name" value="eIF6"/>
    <property type="match status" value="1"/>
</dbReference>
<dbReference type="PANTHER" id="PTHR10784">
    <property type="entry name" value="TRANSLATION INITIATION FACTOR 6"/>
    <property type="match status" value="1"/>
</dbReference>
<keyword evidence="4 6" id="KW-0539">Nucleus</keyword>
<keyword evidence="2 6" id="KW-0396">Initiation factor</keyword>
<dbReference type="Pfam" id="PF01912">
    <property type="entry name" value="eIF-6"/>
    <property type="match status" value="1"/>
</dbReference>
<evidence type="ECO:0000256" key="5">
    <source>
        <dbReference type="ARBA" id="ARBA00062592"/>
    </source>
</evidence>
<evidence type="ECO:0000256" key="1">
    <source>
        <dbReference type="ARBA" id="ARBA00022490"/>
    </source>
</evidence>
<protein>
    <recommendedName>
        <fullName evidence="6">Eukaryotic translation initiation factor 6</fullName>
        <shortName evidence="6">eIF-6</shortName>
    </recommendedName>
</protein>
<sequence length="227" mass="25052">MIHRANFQNNDEIGCYSRLTNTYCLVTYGQSQEFVSVFEAALSDYIPVVQTSIFNTTTVGTLSAGNRHGLLVPMTTSDQELQHLRNSLPDSVKIQRVEERLSALGNVISCNDYMALIHPELDTETQYIIEDVLQVDVIRHKVSDYSLVGTYTKFNNKGGIVHPLIKAKELKELSDVLGIPLVAGTINRGSPMVGSGIVLNDWALFCGSATTSAELSIIKIFRAKLRS</sequence>
<organism evidence="7 8">
    <name type="scientific">Thelohanellus kitauei</name>
    <name type="common">Myxosporean</name>
    <dbReference type="NCBI Taxonomy" id="669202"/>
    <lineage>
        <taxon>Eukaryota</taxon>
        <taxon>Metazoa</taxon>
        <taxon>Cnidaria</taxon>
        <taxon>Myxozoa</taxon>
        <taxon>Myxosporea</taxon>
        <taxon>Bivalvulida</taxon>
        <taxon>Platysporina</taxon>
        <taxon>Myxobolidae</taxon>
        <taxon>Thelohanellus</taxon>
    </lineage>
</organism>
<dbReference type="Gene3D" id="3.75.10.10">
    <property type="entry name" value="L-arginine/glycine Amidinotransferase, Chain A"/>
    <property type="match status" value="1"/>
</dbReference>
<evidence type="ECO:0000313" key="8">
    <source>
        <dbReference type="Proteomes" id="UP000031668"/>
    </source>
</evidence>
<evidence type="ECO:0000313" key="7">
    <source>
        <dbReference type="EMBL" id="KII74181.1"/>
    </source>
</evidence>
<dbReference type="SUPFAM" id="SSF55909">
    <property type="entry name" value="Pentein"/>
    <property type="match status" value="1"/>
</dbReference>
<comment type="subunit">
    <text evidence="5">Monomer. Associates with the 60S ribosomal subunit. Interacts with RACK1. Interacts with DICER1, AGO2, TARBP2, MOV10 and RPL7A; they form a large RNA-induced silencing complex (RISC).</text>
</comment>
<evidence type="ECO:0000256" key="3">
    <source>
        <dbReference type="ARBA" id="ARBA00022917"/>
    </source>
</evidence>
<dbReference type="OMA" id="WCAFCGM"/>
<evidence type="ECO:0000256" key="2">
    <source>
        <dbReference type="ARBA" id="ARBA00022540"/>
    </source>
</evidence>
<dbReference type="NCBIfam" id="TIGR00323">
    <property type="entry name" value="eIF-6"/>
    <property type="match status" value="1"/>
</dbReference>
<dbReference type="PIRSF" id="PIRSF006413">
    <property type="entry name" value="IF-6"/>
    <property type="match status" value="1"/>
</dbReference>
<keyword evidence="3 6" id="KW-0648">Protein biosynthesis</keyword>
<dbReference type="HAMAP" id="MF_00032">
    <property type="entry name" value="eIF_6"/>
    <property type="match status" value="1"/>
</dbReference>
<comment type="caution">
    <text evidence="7">The sequence shown here is derived from an EMBL/GenBank/DDBJ whole genome shotgun (WGS) entry which is preliminary data.</text>
</comment>
<keyword evidence="8" id="KW-1185">Reference proteome</keyword>
<dbReference type="GO" id="GO:0042256">
    <property type="term" value="P:cytosolic ribosome assembly"/>
    <property type="evidence" value="ECO:0007669"/>
    <property type="project" value="UniProtKB-UniRule"/>
</dbReference>
<accession>A0A0C2N3F7</accession>
<proteinExistence type="inferred from homology"/>
<keyword evidence="1 6" id="KW-0963">Cytoplasm</keyword>
<dbReference type="GO" id="GO:0003743">
    <property type="term" value="F:translation initiation factor activity"/>
    <property type="evidence" value="ECO:0007669"/>
    <property type="project" value="UniProtKB-UniRule"/>
</dbReference>
<dbReference type="InterPro" id="IPR002769">
    <property type="entry name" value="eIF6"/>
</dbReference>
<keyword evidence="6" id="KW-0690">Ribosome biogenesis</keyword>
<gene>
    <name evidence="6" type="primary">EIF6</name>
    <name evidence="7" type="ORF">RF11_00555</name>
</gene>
<name>A0A0C2N3F7_THEKT</name>
<dbReference type="CDD" id="cd00527">
    <property type="entry name" value="IF6"/>
    <property type="match status" value="1"/>
</dbReference>
<dbReference type="GO" id="GO:0043023">
    <property type="term" value="F:ribosomal large subunit binding"/>
    <property type="evidence" value="ECO:0007669"/>
    <property type="project" value="UniProtKB-UniRule"/>
</dbReference>
<evidence type="ECO:0000256" key="4">
    <source>
        <dbReference type="ARBA" id="ARBA00023242"/>
    </source>
</evidence>
<dbReference type="GO" id="GO:0005730">
    <property type="term" value="C:nucleolus"/>
    <property type="evidence" value="ECO:0007669"/>
    <property type="project" value="UniProtKB-SubCell"/>
</dbReference>
<dbReference type="OrthoDB" id="4155914at2759"/>
<dbReference type="AlphaFoldDB" id="A0A0C2N3F7"/>
<dbReference type="Proteomes" id="UP000031668">
    <property type="component" value="Unassembled WGS sequence"/>
</dbReference>
<reference evidence="7 8" key="1">
    <citation type="journal article" date="2014" name="Genome Biol. Evol.">
        <title>The genome of the myxosporean Thelohanellus kitauei shows adaptations to nutrient acquisition within its fish host.</title>
        <authorList>
            <person name="Yang Y."/>
            <person name="Xiong J."/>
            <person name="Zhou Z."/>
            <person name="Huo F."/>
            <person name="Miao W."/>
            <person name="Ran C."/>
            <person name="Liu Y."/>
            <person name="Zhang J."/>
            <person name="Feng J."/>
            <person name="Wang M."/>
            <person name="Wang M."/>
            <person name="Wang L."/>
            <person name="Yao B."/>
        </authorList>
    </citation>
    <scope>NUCLEOTIDE SEQUENCE [LARGE SCALE GENOMIC DNA]</scope>
    <source>
        <strain evidence="7">Wuqing</strain>
    </source>
</reference>
<dbReference type="GO" id="GO:0005737">
    <property type="term" value="C:cytoplasm"/>
    <property type="evidence" value="ECO:0007669"/>
    <property type="project" value="UniProtKB-SubCell"/>
</dbReference>
<dbReference type="GO" id="GO:0042273">
    <property type="term" value="P:ribosomal large subunit biogenesis"/>
    <property type="evidence" value="ECO:0007669"/>
    <property type="project" value="UniProtKB-UniRule"/>
</dbReference>
<dbReference type="EMBL" id="JWZT01000510">
    <property type="protein sequence ID" value="KII74181.1"/>
    <property type="molecule type" value="Genomic_DNA"/>
</dbReference>